<comment type="catalytic activity">
    <reaction evidence="11">
        <text>a hydroperoxide + [thioredoxin]-dithiol = an alcohol + [thioredoxin]-disulfide + H2O</text>
        <dbReference type="Rhea" id="RHEA:62620"/>
        <dbReference type="Rhea" id="RHEA-COMP:10698"/>
        <dbReference type="Rhea" id="RHEA-COMP:10700"/>
        <dbReference type="ChEBI" id="CHEBI:15377"/>
        <dbReference type="ChEBI" id="CHEBI:29950"/>
        <dbReference type="ChEBI" id="CHEBI:30879"/>
        <dbReference type="ChEBI" id="CHEBI:35924"/>
        <dbReference type="ChEBI" id="CHEBI:50058"/>
        <dbReference type="EC" id="1.11.1.24"/>
    </reaction>
</comment>
<dbReference type="Gene3D" id="3.40.30.10">
    <property type="entry name" value="Glutaredoxin"/>
    <property type="match status" value="1"/>
</dbReference>
<feature type="signal peptide" evidence="12">
    <location>
        <begin position="1"/>
        <end position="24"/>
    </location>
</feature>
<evidence type="ECO:0000256" key="3">
    <source>
        <dbReference type="ARBA" id="ARBA00022559"/>
    </source>
</evidence>
<dbReference type="PROSITE" id="PS51352">
    <property type="entry name" value="THIOREDOXIN_2"/>
    <property type="match status" value="1"/>
</dbReference>
<evidence type="ECO:0000256" key="10">
    <source>
        <dbReference type="ARBA" id="ARBA00042639"/>
    </source>
</evidence>
<keyword evidence="7" id="KW-0676">Redox-active center</keyword>
<evidence type="ECO:0000259" key="13">
    <source>
        <dbReference type="PROSITE" id="PS51352"/>
    </source>
</evidence>
<evidence type="ECO:0000256" key="2">
    <source>
        <dbReference type="ARBA" id="ARBA00013017"/>
    </source>
</evidence>
<comment type="function">
    <text evidence="1">Thiol-specific peroxidase that catalyzes the reduction of hydrogen peroxide and organic hydroperoxides to water and alcohols, respectively. Plays a role in cell protection against oxidative stress by detoxifying peroxides and as sensor of hydrogen peroxide-mediated signaling events.</text>
</comment>
<accession>A0ABW2IK41</accession>
<keyword evidence="15" id="KW-1185">Reference proteome</keyword>
<evidence type="ECO:0000256" key="4">
    <source>
        <dbReference type="ARBA" id="ARBA00022862"/>
    </source>
</evidence>
<dbReference type="InterPro" id="IPR000866">
    <property type="entry name" value="AhpC/TSA"/>
</dbReference>
<comment type="similarity">
    <text evidence="9">Belongs to the peroxiredoxin family. BCP/PrxQ subfamily.</text>
</comment>
<proteinExistence type="inferred from homology"/>
<organism evidence="14 15">
    <name type="scientific">Hirschia litorea</name>
    <dbReference type="NCBI Taxonomy" id="1199156"/>
    <lineage>
        <taxon>Bacteria</taxon>
        <taxon>Pseudomonadati</taxon>
        <taxon>Pseudomonadota</taxon>
        <taxon>Alphaproteobacteria</taxon>
        <taxon>Hyphomonadales</taxon>
        <taxon>Hyphomonadaceae</taxon>
        <taxon>Hirschia</taxon>
    </lineage>
</organism>
<sequence length="206" mass="21762">MKKLASLLAVTSLLGGALSLPAFAEHHAEQAPAVFDVGVKVGETIPMAEGGLLSVIGSDGEKADFDSLKGDKGLVVAFVRSADWCPYCKKQMIDLDAIAESVATQGYPLVAVSYDAPEKLAKFKMKNELSYTLASDTGSANIKAFGLLNDAYKEGSKAHGVPHPAVYIIDNEGVVKAKLMEEGFKNRPASEVVFQAVDVVSKAVSE</sequence>
<feature type="chain" id="PRO_5045614707" description="thioredoxin-dependent peroxiredoxin" evidence="12">
    <location>
        <begin position="25"/>
        <end position="206"/>
    </location>
</feature>
<gene>
    <name evidence="14" type="ORF">ACFQS8_07755</name>
</gene>
<evidence type="ECO:0000256" key="11">
    <source>
        <dbReference type="ARBA" id="ARBA00049091"/>
    </source>
</evidence>
<keyword evidence="4" id="KW-0049">Antioxidant</keyword>
<keyword evidence="6" id="KW-1015">Disulfide bond</keyword>
<name>A0ABW2IK41_9PROT</name>
<dbReference type="InterPro" id="IPR013766">
    <property type="entry name" value="Thioredoxin_domain"/>
</dbReference>
<protein>
    <recommendedName>
        <fullName evidence="2">thioredoxin-dependent peroxiredoxin</fullName>
        <ecNumber evidence="2">1.11.1.24</ecNumber>
    </recommendedName>
    <alternativeName>
        <fullName evidence="8">Thioredoxin peroxidase</fullName>
    </alternativeName>
    <alternativeName>
        <fullName evidence="10">Thioredoxin-dependent peroxiredoxin Bcp</fullName>
    </alternativeName>
</protein>
<comment type="caution">
    <text evidence="14">The sequence shown here is derived from an EMBL/GenBank/DDBJ whole genome shotgun (WGS) entry which is preliminary data.</text>
</comment>
<dbReference type="InterPro" id="IPR036249">
    <property type="entry name" value="Thioredoxin-like_sf"/>
</dbReference>
<feature type="domain" description="Thioredoxin" evidence="13">
    <location>
        <begin position="39"/>
        <end position="202"/>
    </location>
</feature>
<evidence type="ECO:0000256" key="7">
    <source>
        <dbReference type="ARBA" id="ARBA00023284"/>
    </source>
</evidence>
<dbReference type="PANTHER" id="PTHR42801:SF7">
    <property type="entry name" value="SLL1159 PROTEIN"/>
    <property type="match status" value="1"/>
</dbReference>
<dbReference type="Proteomes" id="UP001596492">
    <property type="component" value="Unassembled WGS sequence"/>
</dbReference>
<evidence type="ECO:0000256" key="1">
    <source>
        <dbReference type="ARBA" id="ARBA00003330"/>
    </source>
</evidence>
<dbReference type="Pfam" id="PF00578">
    <property type="entry name" value="AhpC-TSA"/>
    <property type="match status" value="1"/>
</dbReference>
<evidence type="ECO:0000313" key="15">
    <source>
        <dbReference type="Proteomes" id="UP001596492"/>
    </source>
</evidence>
<dbReference type="SUPFAM" id="SSF52833">
    <property type="entry name" value="Thioredoxin-like"/>
    <property type="match status" value="1"/>
</dbReference>
<keyword evidence="3" id="KW-0575">Peroxidase</keyword>
<keyword evidence="12" id="KW-0732">Signal</keyword>
<dbReference type="PANTHER" id="PTHR42801">
    <property type="entry name" value="THIOREDOXIN-DEPENDENT PEROXIDE REDUCTASE"/>
    <property type="match status" value="1"/>
</dbReference>
<dbReference type="EMBL" id="JBHTBR010000004">
    <property type="protein sequence ID" value="MFC7291505.1"/>
    <property type="molecule type" value="Genomic_DNA"/>
</dbReference>
<dbReference type="InterPro" id="IPR050924">
    <property type="entry name" value="Peroxiredoxin_BCP/PrxQ"/>
</dbReference>
<evidence type="ECO:0000256" key="9">
    <source>
        <dbReference type="ARBA" id="ARBA00038489"/>
    </source>
</evidence>
<dbReference type="EC" id="1.11.1.24" evidence="2"/>
<evidence type="ECO:0000256" key="8">
    <source>
        <dbReference type="ARBA" id="ARBA00032824"/>
    </source>
</evidence>
<evidence type="ECO:0000256" key="5">
    <source>
        <dbReference type="ARBA" id="ARBA00023002"/>
    </source>
</evidence>
<evidence type="ECO:0000256" key="12">
    <source>
        <dbReference type="SAM" id="SignalP"/>
    </source>
</evidence>
<evidence type="ECO:0000313" key="14">
    <source>
        <dbReference type="EMBL" id="MFC7291505.1"/>
    </source>
</evidence>
<keyword evidence="5" id="KW-0560">Oxidoreductase</keyword>
<evidence type="ECO:0000256" key="6">
    <source>
        <dbReference type="ARBA" id="ARBA00023157"/>
    </source>
</evidence>
<dbReference type="RefSeq" id="WP_382166738.1">
    <property type="nucleotide sequence ID" value="NZ_JBHTBR010000004.1"/>
</dbReference>
<reference evidence="15" key="1">
    <citation type="journal article" date="2019" name="Int. J. Syst. Evol. Microbiol.">
        <title>The Global Catalogue of Microorganisms (GCM) 10K type strain sequencing project: providing services to taxonomists for standard genome sequencing and annotation.</title>
        <authorList>
            <consortium name="The Broad Institute Genomics Platform"/>
            <consortium name="The Broad Institute Genome Sequencing Center for Infectious Disease"/>
            <person name="Wu L."/>
            <person name="Ma J."/>
        </authorList>
    </citation>
    <scope>NUCLEOTIDE SEQUENCE [LARGE SCALE GENOMIC DNA]</scope>
    <source>
        <strain evidence="15">CCUG 51308</strain>
    </source>
</reference>